<name>A0ABT5U0X1_9MICO</name>
<dbReference type="SUPFAM" id="SSF48208">
    <property type="entry name" value="Six-hairpin glycosidases"/>
    <property type="match status" value="1"/>
</dbReference>
<feature type="domain" description="Spermatogenesis-associated protein 20-like TRX" evidence="1">
    <location>
        <begin position="1"/>
        <end position="52"/>
    </location>
</feature>
<dbReference type="InterPro" id="IPR012341">
    <property type="entry name" value="6hp_glycosidase-like_sf"/>
</dbReference>
<dbReference type="PANTHER" id="PTHR42899">
    <property type="entry name" value="SPERMATOGENESIS-ASSOCIATED PROTEIN 20"/>
    <property type="match status" value="1"/>
</dbReference>
<dbReference type="Pfam" id="PF03190">
    <property type="entry name" value="Thioredox_DsbH"/>
    <property type="match status" value="1"/>
</dbReference>
<dbReference type="InterPro" id="IPR008928">
    <property type="entry name" value="6-hairpin_glycosidase_sf"/>
</dbReference>
<evidence type="ECO:0000313" key="2">
    <source>
        <dbReference type="EMBL" id="MDD9207884.1"/>
    </source>
</evidence>
<sequence length="566" mass="60185">PDGTPFYCGTYFPPRPVGGMASFTQLLDAIHGAWQQDRDRVLSSADSLGDALARAAADAAAGGTAEIDPGLPDRALDRLAQSFDPAHAGFGGAPKFPPSTVLLWLLRHHARTGRTEALDLTERTCEAMARGGMYDQVAGGFARYSVDAEWVVPHFEKMLYDNALLLRTYTHLYRADGSPTARRVAEETAEWMLAELRTEEGGLASSLDADSEGAEGTYYVWTPDQLVEVLGEDDGARAAEVWSVTPRGTFEHGTSVLQLREDPADADWYARVRATVARARADRVPPARDDKVVVAWNAMAATALAEAGALLDRPEWVSAAEEVLALLLRVHGTGPGRLVRTSRGGVAGPSPAVLEDYAHLAEALLTLYQVTGSVPYLRQAEAQLAVVREQFLGTEAVHDTAADATDAALTRLGRPADPADGPTPAGASQAAAAFLGYAALTGSPEHREAALRCLAGPLGLAGEHPRATGSALAVLEALLDGPREVAVVGAADDPETVTLHTTALRSTAPGLVVALGHGQPDEDEVPLLRDRPRQDGRPTAYVCRQMVCRLPTTDPDELARQLARED</sequence>
<organism evidence="2 3">
    <name type="scientific">Georgenia halotolerans</name>
    <dbReference type="NCBI Taxonomy" id="3028317"/>
    <lineage>
        <taxon>Bacteria</taxon>
        <taxon>Bacillati</taxon>
        <taxon>Actinomycetota</taxon>
        <taxon>Actinomycetes</taxon>
        <taxon>Micrococcales</taxon>
        <taxon>Bogoriellaceae</taxon>
        <taxon>Georgenia</taxon>
    </lineage>
</organism>
<dbReference type="PANTHER" id="PTHR42899:SF1">
    <property type="entry name" value="SPERMATOGENESIS-ASSOCIATED PROTEIN 20"/>
    <property type="match status" value="1"/>
</dbReference>
<protein>
    <submittedName>
        <fullName evidence="2">DUF255 domain-containing protein</fullName>
    </submittedName>
</protein>
<dbReference type="Gene3D" id="3.40.30.10">
    <property type="entry name" value="Glutaredoxin"/>
    <property type="match status" value="1"/>
</dbReference>
<dbReference type="EMBL" id="JARACI010001167">
    <property type="protein sequence ID" value="MDD9207884.1"/>
    <property type="molecule type" value="Genomic_DNA"/>
</dbReference>
<gene>
    <name evidence="2" type="ORF">PU560_15620</name>
</gene>
<comment type="caution">
    <text evidence="2">The sequence shown here is derived from an EMBL/GenBank/DDBJ whole genome shotgun (WGS) entry which is preliminary data.</text>
</comment>
<dbReference type="InterPro" id="IPR024705">
    <property type="entry name" value="Ssp411"/>
</dbReference>
<reference evidence="2" key="1">
    <citation type="submission" date="2023-02" db="EMBL/GenBank/DDBJ databases">
        <title>Georgenia sp.10Sc9-8, isolated from a soil sample collected from the Taklamakan desert.</title>
        <authorList>
            <person name="Liu S."/>
        </authorList>
    </citation>
    <scope>NUCLEOTIDE SEQUENCE</scope>
    <source>
        <strain evidence="2">10Sc9-8</strain>
    </source>
</reference>
<accession>A0ABT5U0X1</accession>
<evidence type="ECO:0000259" key="1">
    <source>
        <dbReference type="Pfam" id="PF03190"/>
    </source>
</evidence>
<dbReference type="Gene3D" id="1.50.10.10">
    <property type="match status" value="1"/>
</dbReference>
<feature type="non-terminal residue" evidence="2">
    <location>
        <position position="1"/>
    </location>
</feature>
<dbReference type="PIRSF" id="PIRSF006402">
    <property type="entry name" value="UCP006402_thioredoxin"/>
    <property type="match status" value="1"/>
</dbReference>
<evidence type="ECO:0000313" key="3">
    <source>
        <dbReference type="Proteomes" id="UP001165561"/>
    </source>
</evidence>
<dbReference type="InterPro" id="IPR004879">
    <property type="entry name" value="Ssp411-like_TRX"/>
</dbReference>
<dbReference type="Proteomes" id="UP001165561">
    <property type="component" value="Unassembled WGS sequence"/>
</dbReference>
<keyword evidence="3" id="KW-1185">Reference proteome</keyword>
<proteinExistence type="predicted"/>